<feature type="domain" description="MRH" evidence="6">
    <location>
        <begin position="22"/>
        <end position="142"/>
    </location>
</feature>
<keyword evidence="3" id="KW-0256">Endoplasmic reticulum</keyword>
<protein>
    <recommendedName>
        <fullName evidence="6">MRH domain-containing protein</fullName>
    </recommendedName>
</protein>
<dbReference type="InterPro" id="IPR044865">
    <property type="entry name" value="MRH_dom"/>
</dbReference>
<feature type="compositionally biased region" description="Polar residues" evidence="5">
    <location>
        <begin position="164"/>
        <end position="182"/>
    </location>
</feature>
<dbReference type="Pfam" id="PF07915">
    <property type="entry name" value="PRKCSH"/>
    <property type="match status" value="1"/>
</dbReference>
<dbReference type="SUPFAM" id="SSF50911">
    <property type="entry name" value="Mannose 6-phosphate receptor domain"/>
    <property type="match status" value="1"/>
</dbReference>
<evidence type="ECO:0000313" key="8">
    <source>
        <dbReference type="Proteomes" id="UP001485043"/>
    </source>
</evidence>
<keyword evidence="8" id="KW-1185">Reference proteome</keyword>
<dbReference type="InterPro" id="IPR045149">
    <property type="entry name" value="OS-9-like"/>
</dbReference>
<evidence type="ECO:0000313" key="7">
    <source>
        <dbReference type="EMBL" id="KAK9860402.1"/>
    </source>
</evidence>
<dbReference type="AlphaFoldDB" id="A0AAW1SU60"/>
<organism evidence="7 8">
    <name type="scientific">Apatococcus fuscideae</name>
    <dbReference type="NCBI Taxonomy" id="2026836"/>
    <lineage>
        <taxon>Eukaryota</taxon>
        <taxon>Viridiplantae</taxon>
        <taxon>Chlorophyta</taxon>
        <taxon>core chlorophytes</taxon>
        <taxon>Trebouxiophyceae</taxon>
        <taxon>Chlorellales</taxon>
        <taxon>Chlorellaceae</taxon>
        <taxon>Apatococcus</taxon>
    </lineage>
</organism>
<dbReference type="GO" id="GO:0005788">
    <property type="term" value="C:endoplasmic reticulum lumen"/>
    <property type="evidence" value="ECO:0007669"/>
    <property type="project" value="TreeGrafter"/>
</dbReference>
<dbReference type="InterPro" id="IPR012913">
    <property type="entry name" value="OS9-like_dom"/>
</dbReference>
<dbReference type="InterPro" id="IPR009011">
    <property type="entry name" value="Man6P_isomerase_rcpt-bd_dom_sf"/>
</dbReference>
<evidence type="ECO:0000256" key="5">
    <source>
        <dbReference type="SAM" id="MobiDB-lite"/>
    </source>
</evidence>
<accession>A0AAW1SU60</accession>
<keyword evidence="2" id="KW-0732">Signal</keyword>
<dbReference type="PROSITE" id="PS51914">
    <property type="entry name" value="MRH"/>
    <property type="match status" value="1"/>
</dbReference>
<evidence type="ECO:0000259" key="6">
    <source>
        <dbReference type="PROSITE" id="PS51914"/>
    </source>
</evidence>
<dbReference type="PANTHER" id="PTHR15414:SF0">
    <property type="entry name" value="ENDOPLASMIC RETICULUM LECTIN 1"/>
    <property type="match status" value="1"/>
</dbReference>
<dbReference type="EMBL" id="JALJOV010000843">
    <property type="protein sequence ID" value="KAK9860402.1"/>
    <property type="molecule type" value="Genomic_DNA"/>
</dbReference>
<feature type="non-terminal residue" evidence="7">
    <location>
        <position position="1"/>
    </location>
</feature>
<feature type="region of interest" description="Disordered" evidence="5">
    <location>
        <begin position="161"/>
        <end position="196"/>
    </location>
</feature>
<dbReference type="Gene3D" id="2.70.130.10">
    <property type="entry name" value="Mannose-6-phosphate receptor binding domain"/>
    <property type="match status" value="1"/>
</dbReference>
<keyword evidence="4" id="KW-1015">Disulfide bond</keyword>
<comment type="caution">
    <text evidence="7">The sequence shown here is derived from an EMBL/GenBank/DDBJ whole genome shotgun (WGS) entry which is preliminary data.</text>
</comment>
<gene>
    <name evidence="7" type="ORF">WJX84_003943</name>
</gene>
<sequence length="244" mass="26569">ADGEESAIAQQMPADLLDVLGGKCFYKAEDWWRYEVCYNKHVKQFHSEGETTVDEYSLGQFDEAATNLNDIKANPAGVTGPSKFVSSHYTGGEQCDLVDGHRSSEVIYSCAGPGVPDQMLSVKEVSTCSYLLHIATQHLCKHPKLNNAPSELRTIMCLPKTKQRSNGAQNTGSSEHVSSTNLRDPPHQSAYVSSSASQASHKALLDELKDSGLLEAYDIAVGLLENAHSTHIDNAGDDHDELYT</sequence>
<name>A0AAW1SU60_9CHLO</name>
<evidence type="ECO:0000256" key="3">
    <source>
        <dbReference type="ARBA" id="ARBA00022824"/>
    </source>
</evidence>
<dbReference type="PANTHER" id="PTHR15414">
    <property type="entry name" value="OS-9-RELATED"/>
    <property type="match status" value="1"/>
</dbReference>
<reference evidence="7 8" key="1">
    <citation type="journal article" date="2024" name="Nat. Commun.">
        <title>Phylogenomics reveals the evolutionary origins of lichenization in chlorophyte algae.</title>
        <authorList>
            <person name="Puginier C."/>
            <person name="Libourel C."/>
            <person name="Otte J."/>
            <person name="Skaloud P."/>
            <person name="Haon M."/>
            <person name="Grisel S."/>
            <person name="Petersen M."/>
            <person name="Berrin J.G."/>
            <person name="Delaux P.M."/>
            <person name="Dal Grande F."/>
            <person name="Keller J."/>
        </authorList>
    </citation>
    <scope>NUCLEOTIDE SEQUENCE [LARGE SCALE GENOMIC DNA]</scope>
    <source>
        <strain evidence="7 8">SAG 2523</strain>
    </source>
</reference>
<dbReference type="Proteomes" id="UP001485043">
    <property type="component" value="Unassembled WGS sequence"/>
</dbReference>
<dbReference type="GO" id="GO:0030968">
    <property type="term" value="P:endoplasmic reticulum unfolded protein response"/>
    <property type="evidence" value="ECO:0007669"/>
    <property type="project" value="InterPro"/>
</dbReference>
<dbReference type="GO" id="GO:0030970">
    <property type="term" value="P:retrograde protein transport, ER to cytosol"/>
    <property type="evidence" value="ECO:0007669"/>
    <property type="project" value="TreeGrafter"/>
</dbReference>
<comment type="subcellular location">
    <subcellularLocation>
        <location evidence="1">Endoplasmic reticulum</location>
    </subcellularLocation>
</comment>
<evidence type="ECO:0000256" key="4">
    <source>
        <dbReference type="ARBA" id="ARBA00023157"/>
    </source>
</evidence>
<evidence type="ECO:0000256" key="2">
    <source>
        <dbReference type="ARBA" id="ARBA00022729"/>
    </source>
</evidence>
<evidence type="ECO:0000256" key="1">
    <source>
        <dbReference type="ARBA" id="ARBA00004240"/>
    </source>
</evidence>
<proteinExistence type="predicted"/>